<dbReference type="SUPFAM" id="SSF52540">
    <property type="entry name" value="P-loop containing nucleoside triphosphate hydrolases"/>
    <property type="match status" value="1"/>
</dbReference>
<reference evidence="5 6" key="2">
    <citation type="submission" date="2013-09" db="EMBL/GenBank/DDBJ databases">
        <title>Whole genome comparison of six Crocosphaera watsonii strains with differing phenotypes.</title>
        <authorList>
            <person name="Bench S.R."/>
            <person name="Heller P."/>
            <person name="Frank I."/>
            <person name="Arciniega M."/>
            <person name="Shilova I.N."/>
            <person name="Zehr J.P."/>
        </authorList>
    </citation>
    <scope>NUCLEOTIDE SEQUENCE [LARGE SCALE GENOMIC DNA]</scope>
    <source>
        <strain evidence="5 6">WH 0402</strain>
    </source>
</reference>
<protein>
    <submittedName>
        <fullName evidence="5">Adenylate kinase</fullName>
        <ecNumber evidence="5">2.7.4.3</ecNumber>
    </submittedName>
</protein>
<dbReference type="GO" id="GO:0004017">
    <property type="term" value="F:AMP kinase activity"/>
    <property type="evidence" value="ECO:0007669"/>
    <property type="project" value="UniProtKB-EC"/>
</dbReference>
<keyword evidence="1 5" id="KW-0808">Transferase</keyword>
<proteinExistence type="predicted"/>
<dbReference type="Pfam" id="PF00406">
    <property type="entry name" value="ADK"/>
    <property type="match status" value="1"/>
</dbReference>
<keyword evidence="4 5" id="KW-0418">Kinase</keyword>
<dbReference type="GO" id="GO:0005524">
    <property type="term" value="F:ATP binding"/>
    <property type="evidence" value="ECO:0007669"/>
    <property type="project" value="InterPro"/>
</dbReference>
<dbReference type="Gene3D" id="3.40.50.300">
    <property type="entry name" value="P-loop containing nucleotide triphosphate hydrolases"/>
    <property type="match status" value="1"/>
</dbReference>
<keyword evidence="2" id="KW-0545">Nucleotide biosynthesis</keyword>
<dbReference type="Proteomes" id="UP000018130">
    <property type="component" value="Unassembled WGS sequence"/>
</dbReference>
<evidence type="ECO:0000256" key="2">
    <source>
        <dbReference type="ARBA" id="ARBA00022727"/>
    </source>
</evidence>
<dbReference type="EMBL" id="CAQN01000124">
    <property type="protein sequence ID" value="CCQ65158.1"/>
    <property type="molecule type" value="Genomic_DNA"/>
</dbReference>
<evidence type="ECO:0000256" key="3">
    <source>
        <dbReference type="ARBA" id="ARBA00022741"/>
    </source>
</evidence>
<dbReference type="PANTHER" id="PTHR23359">
    <property type="entry name" value="NUCLEOTIDE KINASE"/>
    <property type="match status" value="1"/>
</dbReference>
<reference evidence="5 6" key="1">
    <citation type="submission" date="2013-01" db="EMBL/GenBank/DDBJ databases">
        <authorList>
            <person name="Bench S."/>
        </authorList>
    </citation>
    <scope>NUCLEOTIDE SEQUENCE [LARGE SCALE GENOMIC DNA]</scope>
    <source>
        <strain evidence="5 6">WH 0402</strain>
    </source>
</reference>
<evidence type="ECO:0000256" key="1">
    <source>
        <dbReference type="ARBA" id="ARBA00022679"/>
    </source>
</evidence>
<dbReference type="InterPro" id="IPR000850">
    <property type="entry name" value="Adenylat/UMP-CMP_kin"/>
</dbReference>
<dbReference type="InterPro" id="IPR027417">
    <property type="entry name" value="P-loop_NTPase"/>
</dbReference>
<comment type="caution">
    <text evidence="5">The sequence shown here is derived from an EMBL/GenBank/DDBJ whole genome shotgun (WGS) entry which is preliminary data.</text>
</comment>
<gene>
    <name evidence="5" type="ORF">CWATWH0402_3648</name>
</gene>
<dbReference type="EC" id="2.7.4.3" evidence="5"/>
<dbReference type="CDD" id="cd01428">
    <property type="entry name" value="ADK"/>
    <property type="match status" value="1"/>
</dbReference>
<keyword evidence="3" id="KW-0547">Nucleotide-binding</keyword>
<evidence type="ECO:0000313" key="5">
    <source>
        <dbReference type="EMBL" id="CCQ65158.1"/>
    </source>
</evidence>
<sequence>MGPPGSGKGTQAQELSKELNIPHISTGEMLRAAIAKQTSLGQKAQGYMDKGELVPDELLLGLIKNG</sequence>
<name>T2JH46_CROWT</name>
<organism evidence="5 6">
    <name type="scientific">Crocosphaera watsonii WH 0402</name>
    <dbReference type="NCBI Taxonomy" id="1284629"/>
    <lineage>
        <taxon>Bacteria</taxon>
        <taxon>Bacillati</taxon>
        <taxon>Cyanobacteriota</taxon>
        <taxon>Cyanophyceae</taxon>
        <taxon>Oscillatoriophycideae</taxon>
        <taxon>Chroococcales</taxon>
        <taxon>Aphanothecaceae</taxon>
        <taxon>Crocosphaera</taxon>
    </lineage>
</organism>
<dbReference type="AlphaFoldDB" id="T2JH46"/>
<accession>T2JH46</accession>
<evidence type="ECO:0000256" key="4">
    <source>
        <dbReference type="ARBA" id="ARBA00022777"/>
    </source>
</evidence>
<evidence type="ECO:0000313" key="6">
    <source>
        <dbReference type="Proteomes" id="UP000018130"/>
    </source>
</evidence>